<dbReference type="SUPFAM" id="SSF51735">
    <property type="entry name" value="NAD(P)-binding Rossmann-fold domains"/>
    <property type="match status" value="1"/>
</dbReference>
<sequence>MKQVAVVGAGTMGAGIAQACAEAGYTVILFDIDGQALSKGLAVIETQLHSAVKKERFTVDERDLIIGRIHGSTDWKELATADYVTEAVIEKTSVKQEVFRRLESILREDVVFATNTSGLNITEIASVLANPRRLVGTHYFYPVPKMKLVEIVRGAQTDDQTVQTAFMFTESLGKKAIEVKESPLFVFNRILIPMINEAIFVLQEDICRKEEIDEAMILGASHRIGPLALADVIGLDTLLFVIETLHTETGDPKYRPAPLLRQMVRAGNLGRKTGKGFYQY</sequence>
<dbReference type="InterPro" id="IPR006176">
    <property type="entry name" value="3-OHacyl-CoA_DH_NAD-bd"/>
</dbReference>
<dbReference type="InterPro" id="IPR006108">
    <property type="entry name" value="3HC_DH_C"/>
</dbReference>
<dbReference type="OrthoDB" id="9771883at2"/>
<dbReference type="PROSITE" id="PS51257">
    <property type="entry name" value="PROKAR_LIPOPROTEIN"/>
    <property type="match status" value="1"/>
</dbReference>
<reference evidence="7 8" key="1">
    <citation type="submission" date="2019-07" db="EMBL/GenBank/DDBJ databases">
        <title>Whole genome shotgun sequence of Aneurinibacillus danicus NBRC 102444.</title>
        <authorList>
            <person name="Hosoyama A."/>
            <person name="Uohara A."/>
            <person name="Ohji S."/>
            <person name="Ichikawa N."/>
        </authorList>
    </citation>
    <scope>NUCLEOTIDE SEQUENCE [LARGE SCALE GENOMIC DNA]</scope>
    <source>
        <strain evidence="7 8">NBRC 102444</strain>
    </source>
</reference>
<evidence type="ECO:0000256" key="2">
    <source>
        <dbReference type="ARBA" id="ARBA00009463"/>
    </source>
</evidence>
<dbReference type="Proteomes" id="UP000321157">
    <property type="component" value="Unassembled WGS sequence"/>
</dbReference>
<dbReference type="Pfam" id="PF00725">
    <property type="entry name" value="3HCDH"/>
    <property type="match status" value="1"/>
</dbReference>
<dbReference type="PANTHER" id="PTHR48075">
    <property type="entry name" value="3-HYDROXYACYL-COA DEHYDROGENASE FAMILY PROTEIN"/>
    <property type="match status" value="1"/>
</dbReference>
<accession>A0A511V4W3</accession>
<dbReference type="InterPro" id="IPR036291">
    <property type="entry name" value="NAD(P)-bd_dom_sf"/>
</dbReference>
<feature type="site" description="Important for catalytic activity" evidence="4">
    <location>
        <position position="138"/>
    </location>
</feature>
<comment type="pathway">
    <text evidence="1">Lipid metabolism; butanoate metabolism.</text>
</comment>
<dbReference type="GO" id="GO:0070403">
    <property type="term" value="F:NAD+ binding"/>
    <property type="evidence" value="ECO:0007669"/>
    <property type="project" value="InterPro"/>
</dbReference>
<evidence type="ECO:0000256" key="4">
    <source>
        <dbReference type="PIRSR" id="PIRSR000105-1"/>
    </source>
</evidence>
<evidence type="ECO:0000313" key="8">
    <source>
        <dbReference type="Proteomes" id="UP000321157"/>
    </source>
</evidence>
<dbReference type="GO" id="GO:0006631">
    <property type="term" value="P:fatty acid metabolic process"/>
    <property type="evidence" value="ECO:0007669"/>
    <property type="project" value="InterPro"/>
</dbReference>
<gene>
    <name evidence="7" type="primary">hbdA</name>
    <name evidence="7" type="ORF">ADA01nite_14200</name>
</gene>
<evidence type="ECO:0000256" key="1">
    <source>
        <dbReference type="ARBA" id="ARBA00005086"/>
    </source>
</evidence>
<name>A0A511V4W3_9BACL</name>
<dbReference type="FunFam" id="3.40.50.720:FF:000009">
    <property type="entry name" value="Fatty oxidation complex, alpha subunit"/>
    <property type="match status" value="1"/>
</dbReference>
<proteinExistence type="inferred from homology"/>
<dbReference type="SUPFAM" id="SSF48179">
    <property type="entry name" value="6-phosphogluconate dehydrogenase C-terminal domain-like"/>
    <property type="match status" value="1"/>
</dbReference>
<dbReference type="InterPro" id="IPR022694">
    <property type="entry name" value="3-OHacyl-CoA_DH"/>
</dbReference>
<dbReference type="PANTHER" id="PTHR48075:SF5">
    <property type="entry name" value="3-HYDROXYBUTYRYL-COA DEHYDROGENASE"/>
    <property type="match status" value="1"/>
</dbReference>
<dbReference type="Gene3D" id="3.40.50.720">
    <property type="entry name" value="NAD(P)-binding Rossmann-like Domain"/>
    <property type="match status" value="1"/>
</dbReference>
<dbReference type="RefSeq" id="WP_146809252.1">
    <property type="nucleotide sequence ID" value="NZ_BJXX01000058.1"/>
</dbReference>
<dbReference type="GO" id="GO:0016616">
    <property type="term" value="F:oxidoreductase activity, acting on the CH-OH group of donors, NAD or NADP as acceptor"/>
    <property type="evidence" value="ECO:0007669"/>
    <property type="project" value="InterPro"/>
</dbReference>
<dbReference type="PIRSF" id="PIRSF000105">
    <property type="entry name" value="HCDH"/>
    <property type="match status" value="1"/>
</dbReference>
<evidence type="ECO:0000256" key="3">
    <source>
        <dbReference type="ARBA" id="ARBA00023002"/>
    </source>
</evidence>
<dbReference type="Gene3D" id="1.10.1040.10">
    <property type="entry name" value="N-(1-d-carboxylethyl)-l-norvaline Dehydrogenase, domain 2"/>
    <property type="match status" value="1"/>
</dbReference>
<dbReference type="EMBL" id="BJXX01000058">
    <property type="protein sequence ID" value="GEN33960.1"/>
    <property type="molecule type" value="Genomic_DNA"/>
</dbReference>
<dbReference type="AlphaFoldDB" id="A0A511V4W3"/>
<dbReference type="Pfam" id="PF02737">
    <property type="entry name" value="3HCDH_N"/>
    <property type="match status" value="1"/>
</dbReference>
<evidence type="ECO:0000259" key="5">
    <source>
        <dbReference type="Pfam" id="PF00725"/>
    </source>
</evidence>
<feature type="domain" description="3-hydroxyacyl-CoA dehydrogenase NAD binding" evidence="6">
    <location>
        <begin position="3"/>
        <end position="181"/>
    </location>
</feature>
<comment type="similarity">
    <text evidence="2">Belongs to the 3-hydroxyacyl-CoA dehydrogenase family.</text>
</comment>
<evidence type="ECO:0000259" key="6">
    <source>
        <dbReference type="Pfam" id="PF02737"/>
    </source>
</evidence>
<evidence type="ECO:0000313" key="7">
    <source>
        <dbReference type="EMBL" id="GEN33960.1"/>
    </source>
</evidence>
<keyword evidence="8" id="KW-1185">Reference proteome</keyword>
<dbReference type="InterPro" id="IPR013328">
    <property type="entry name" value="6PGD_dom2"/>
</dbReference>
<protein>
    <submittedName>
        <fullName evidence="7">3-hydroxybutyryl-CoA dehydrogenase</fullName>
    </submittedName>
</protein>
<comment type="caution">
    <text evidence="7">The sequence shown here is derived from an EMBL/GenBank/DDBJ whole genome shotgun (WGS) entry which is preliminary data.</text>
</comment>
<feature type="domain" description="3-hydroxyacyl-CoA dehydrogenase C-terminal" evidence="5">
    <location>
        <begin position="185"/>
        <end position="280"/>
    </location>
</feature>
<organism evidence="7 8">
    <name type="scientific">Aneurinibacillus danicus</name>
    <dbReference type="NCBI Taxonomy" id="267746"/>
    <lineage>
        <taxon>Bacteria</taxon>
        <taxon>Bacillati</taxon>
        <taxon>Bacillota</taxon>
        <taxon>Bacilli</taxon>
        <taxon>Bacillales</taxon>
        <taxon>Paenibacillaceae</taxon>
        <taxon>Aneurinibacillus group</taxon>
        <taxon>Aneurinibacillus</taxon>
    </lineage>
</organism>
<dbReference type="InterPro" id="IPR008927">
    <property type="entry name" value="6-PGluconate_DH-like_C_sf"/>
</dbReference>
<keyword evidence="3" id="KW-0560">Oxidoreductase</keyword>